<evidence type="ECO:0000313" key="3">
    <source>
        <dbReference type="Proteomes" id="UP000219353"/>
    </source>
</evidence>
<evidence type="ECO:0000313" key="2">
    <source>
        <dbReference type="EMBL" id="SNY50729.1"/>
    </source>
</evidence>
<keyword evidence="3" id="KW-1185">Reference proteome</keyword>
<dbReference type="AlphaFoldDB" id="A0A285IRT8"/>
<dbReference type="SUPFAM" id="SSF54427">
    <property type="entry name" value="NTF2-like"/>
    <property type="match status" value="1"/>
</dbReference>
<dbReference type="InterPro" id="IPR032710">
    <property type="entry name" value="NTF2-like_dom_sf"/>
</dbReference>
<organism evidence="2 3">
    <name type="scientific">Arsukibacterium tuosuense</name>
    <dbReference type="NCBI Taxonomy" id="1323745"/>
    <lineage>
        <taxon>Bacteria</taxon>
        <taxon>Pseudomonadati</taxon>
        <taxon>Pseudomonadota</taxon>
        <taxon>Gammaproteobacteria</taxon>
        <taxon>Chromatiales</taxon>
        <taxon>Chromatiaceae</taxon>
        <taxon>Arsukibacterium</taxon>
    </lineage>
</organism>
<dbReference type="InterPro" id="IPR037401">
    <property type="entry name" value="SnoaL-like"/>
</dbReference>
<dbReference type="OrthoDB" id="1115105at2"/>
<dbReference type="EMBL" id="OBEB01000003">
    <property type="protein sequence ID" value="SNY50729.1"/>
    <property type="molecule type" value="Genomic_DNA"/>
</dbReference>
<feature type="domain" description="SnoaL-like" evidence="1">
    <location>
        <begin position="14"/>
        <end position="115"/>
    </location>
</feature>
<evidence type="ECO:0000259" key="1">
    <source>
        <dbReference type="Pfam" id="PF12680"/>
    </source>
</evidence>
<dbReference type="Pfam" id="PF12680">
    <property type="entry name" value="SnoaL_2"/>
    <property type="match status" value="1"/>
</dbReference>
<dbReference type="RefSeq" id="WP_097110939.1">
    <property type="nucleotide sequence ID" value="NZ_OBEB01000003.1"/>
</dbReference>
<name>A0A285IRT8_9GAMM</name>
<accession>A0A285IRT8</accession>
<reference evidence="3" key="1">
    <citation type="submission" date="2017-09" db="EMBL/GenBank/DDBJ databases">
        <authorList>
            <person name="Varghese N."/>
            <person name="Submissions S."/>
        </authorList>
    </citation>
    <scope>NUCLEOTIDE SEQUENCE [LARGE SCALE GENOMIC DNA]</scope>
    <source>
        <strain evidence="3">CGMCC 1.12461</strain>
    </source>
</reference>
<protein>
    <submittedName>
        <fullName evidence="2">SnoaL-like domain-containing protein</fullName>
    </submittedName>
</protein>
<gene>
    <name evidence="2" type="ORF">SAMN06297280_1657</name>
</gene>
<sequence length="146" mass="17050">MNESAENKLARFLQFYNALSHDGLDRLADIYTEDVTFVDPVHQITGRPNLTAYFSHAYQRLTYCKFEPVSQTDAEQLSFISWIMTLSHPAIGKGKSIEVHGCTELRWRGQRIYYHRDFYDLTELVYQHLPILGWATTHVKHRMAKA</sequence>
<dbReference type="Proteomes" id="UP000219353">
    <property type="component" value="Unassembled WGS sequence"/>
</dbReference>
<proteinExistence type="predicted"/>
<dbReference type="Gene3D" id="3.10.450.50">
    <property type="match status" value="1"/>
</dbReference>